<protein>
    <submittedName>
        <fullName evidence="4">Lysophospholipase, alpha-beta hydrolase superfamily</fullName>
    </submittedName>
</protein>
<dbReference type="PROSITE" id="PS51318">
    <property type="entry name" value="TAT"/>
    <property type="match status" value="1"/>
</dbReference>
<dbReference type="InterPro" id="IPR006311">
    <property type="entry name" value="TAT_signal"/>
</dbReference>
<dbReference type="PANTHER" id="PTHR43798">
    <property type="entry name" value="MONOACYLGLYCEROL LIPASE"/>
    <property type="match status" value="1"/>
</dbReference>
<feature type="signal peptide" evidence="2">
    <location>
        <begin position="1"/>
        <end position="31"/>
    </location>
</feature>
<organism evidence="4 5">
    <name type="scientific">Amycolatopsis rubida</name>
    <dbReference type="NCBI Taxonomy" id="112413"/>
    <lineage>
        <taxon>Bacteria</taxon>
        <taxon>Bacillati</taxon>
        <taxon>Actinomycetota</taxon>
        <taxon>Actinomycetes</taxon>
        <taxon>Pseudonocardiales</taxon>
        <taxon>Pseudonocardiaceae</taxon>
        <taxon>Amycolatopsis</taxon>
    </lineage>
</organism>
<proteinExistence type="predicted"/>
<keyword evidence="1 4" id="KW-0378">Hydrolase</keyword>
<dbReference type="RefSeq" id="WP_107309585.1">
    <property type="nucleotide sequence ID" value="NZ_FOWC01000010.1"/>
</dbReference>
<dbReference type="InterPro" id="IPR000073">
    <property type="entry name" value="AB_hydrolase_1"/>
</dbReference>
<dbReference type="GO" id="GO:0016787">
    <property type="term" value="F:hydrolase activity"/>
    <property type="evidence" value="ECO:0007669"/>
    <property type="project" value="UniProtKB-KW"/>
</dbReference>
<evidence type="ECO:0000313" key="5">
    <source>
        <dbReference type="Proteomes" id="UP000199137"/>
    </source>
</evidence>
<accession>A0A1I5XD75</accession>
<dbReference type="GO" id="GO:0016020">
    <property type="term" value="C:membrane"/>
    <property type="evidence" value="ECO:0007669"/>
    <property type="project" value="TreeGrafter"/>
</dbReference>
<sequence length="365" mass="37124">MAPARTPVRTRRFRRLAAVAAAAATALTAAAIPAAASADTAAPRTCRDLTIPVSAGQLDASVHGVLCAPPGPGNGAVQLLLHGGTYAASYWSNLDTGGESYVGRAVAAGYATLALDAIGSGASSRPASTLVTGAAQAEAVHQAIARARAGRLDGRRYWQAALVGHSLGSLVAVMTASRHPRDADAVVLTAYSHTIDPAQVQQSLANMHPAAEEGRPLDPGWLTTRPGARPALFHAPADADPVITGAEEARKDVGSATELADAATVGTAEAATRAITAPVLEANGQQDSWSCAAVDCSSSESFKAAEQHNFSRPLSAYIQPRAGHALTLAADRRAALDAITGWLDTALHQCAPHAAGATGRIAGEP</sequence>
<dbReference type="PANTHER" id="PTHR43798:SF31">
    <property type="entry name" value="AB HYDROLASE SUPERFAMILY PROTEIN YCLE"/>
    <property type="match status" value="1"/>
</dbReference>
<dbReference type="SUPFAM" id="SSF53474">
    <property type="entry name" value="alpha/beta-Hydrolases"/>
    <property type="match status" value="1"/>
</dbReference>
<evidence type="ECO:0000256" key="2">
    <source>
        <dbReference type="SAM" id="SignalP"/>
    </source>
</evidence>
<dbReference type="STRING" id="112413.SAMN05421854_110160"/>
<dbReference type="Proteomes" id="UP000199137">
    <property type="component" value="Unassembled WGS sequence"/>
</dbReference>
<dbReference type="EMBL" id="FOWC01000010">
    <property type="protein sequence ID" value="SFQ29806.1"/>
    <property type="molecule type" value="Genomic_DNA"/>
</dbReference>
<keyword evidence="2" id="KW-0732">Signal</keyword>
<feature type="domain" description="AB hydrolase-1" evidence="3">
    <location>
        <begin position="79"/>
        <end position="333"/>
    </location>
</feature>
<dbReference type="OrthoDB" id="5524362at2"/>
<feature type="chain" id="PRO_5039192386" evidence="2">
    <location>
        <begin position="32"/>
        <end position="365"/>
    </location>
</feature>
<gene>
    <name evidence="4" type="ORF">SAMN05421854_110160</name>
</gene>
<evidence type="ECO:0000259" key="3">
    <source>
        <dbReference type="Pfam" id="PF12697"/>
    </source>
</evidence>
<dbReference type="Gene3D" id="3.40.50.1820">
    <property type="entry name" value="alpha/beta hydrolase"/>
    <property type="match status" value="1"/>
</dbReference>
<dbReference type="InterPro" id="IPR029058">
    <property type="entry name" value="AB_hydrolase_fold"/>
</dbReference>
<evidence type="ECO:0000313" key="4">
    <source>
        <dbReference type="EMBL" id="SFQ29806.1"/>
    </source>
</evidence>
<dbReference type="AlphaFoldDB" id="A0A1I5XD75"/>
<name>A0A1I5XD75_9PSEU</name>
<dbReference type="Pfam" id="PF12697">
    <property type="entry name" value="Abhydrolase_6"/>
    <property type="match status" value="1"/>
</dbReference>
<reference evidence="4 5" key="1">
    <citation type="submission" date="2016-10" db="EMBL/GenBank/DDBJ databases">
        <authorList>
            <person name="de Groot N.N."/>
        </authorList>
    </citation>
    <scope>NUCLEOTIDE SEQUENCE [LARGE SCALE GENOMIC DNA]</scope>
    <source>
        <strain evidence="4 5">DSM 44637</strain>
    </source>
</reference>
<dbReference type="InterPro" id="IPR050266">
    <property type="entry name" value="AB_hydrolase_sf"/>
</dbReference>
<evidence type="ECO:0000256" key="1">
    <source>
        <dbReference type="ARBA" id="ARBA00022801"/>
    </source>
</evidence>